<dbReference type="SMART" id="SM00175">
    <property type="entry name" value="RAB"/>
    <property type="match status" value="1"/>
</dbReference>
<dbReference type="GO" id="GO:0005525">
    <property type="term" value="F:GTP binding"/>
    <property type="evidence" value="ECO:0007669"/>
    <property type="project" value="InterPro"/>
</dbReference>
<dbReference type="PANTHER" id="PTHR47978">
    <property type="match status" value="1"/>
</dbReference>
<name>A0AAN8UG87_9MAGN</name>
<reference evidence="2 3" key="1">
    <citation type="submission" date="2023-12" db="EMBL/GenBank/DDBJ databases">
        <title>A high-quality genome assembly for Dillenia turbinata (Dilleniales).</title>
        <authorList>
            <person name="Chanderbali A."/>
        </authorList>
    </citation>
    <scope>NUCLEOTIDE SEQUENCE [LARGE SCALE GENOMIC DNA]</scope>
    <source>
        <strain evidence="2">LSX21</strain>
        <tissue evidence="2">Leaf</tissue>
    </source>
</reference>
<organism evidence="2 3">
    <name type="scientific">Dillenia turbinata</name>
    <dbReference type="NCBI Taxonomy" id="194707"/>
    <lineage>
        <taxon>Eukaryota</taxon>
        <taxon>Viridiplantae</taxon>
        <taxon>Streptophyta</taxon>
        <taxon>Embryophyta</taxon>
        <taxon>Tracheophyta</taxon>
        <taxon>Spermatophyta</taxon>
        <taxon>Magnoliopsida</taxon>
        <taxon>eudicotyledons</taxon>
        <taxon>Gunneridae</taxon>
        <taxon>Pentapetalae</taxon>
        <taxon>Dilleniales</taxon>
        <taxon>Dilleniaceae</taxon>
        <taxon>Dillenia</taxon>
    </lineage>
</organism>
<protein>
    <submittedName>
        <fullName evidence="2">Small GTPase</fullName>
    </submittedName>
</protein>
<dbReference type="Pfam" id="PF00071">
    <property type="entry name" value="Ras"/>
    <property type="match status" value="1"/>
</dbReference>
<proteinExistence type="predicted"/>
<dbReference type="SUPFAM" id="SSF52540">
    <property type="entry name" value="P-loop containing nucleoside triphosphate hydrolases"/>
    <property type="match status" value="1"/>
</dbReference>
<sequence>MLLFDSLELGNMAYGLLHYPRFVGLSEMMYVCWFQDSFVRAKKWVQELQKQGNPNLVMALVGNKIDLESKREVTAEEAEQYSQEKGMFFIEASAKTLQNVNDLFYEIDCYRHFSNISLILRVKIVILRWFNSYVLQRRDWQRPALHNPLGLICAMEQKTKQDHSAAGDETKALTQNSWQSISDEILKLCD</sequence>
<dbReference type="EMBL" id="JBAMMX010000025">
    <property type="protein sequence ID" value="KAK6914905.1"/>
    <property type="molecule type" value="Genomic_DNA"/>
</dbReference>
<dbReference type="GO" id="GO:0003924">
    <property type="term" value="F:GTPase activity"/>
    <property type="evidence" value="ECO:0007669"/>
    <property type="project" value="InterPro"/>
</dbReference>
<dbReference type="SMART" id="SM00173">
    <property type="entry name" value="RAS"/>
    <property type="match status" value="1"/>
</dbReference>
<dbReference type="Proteomes" id="UP001370490">
    <property type="component" value="Unassembled WGS sequence"/>
</dbReference>
<dbReference type="PRINTS" id="PR00449">
    <property type="entry name" value="RASTRNSFRMNG"/>
</dbReference>
<keyword evidence="1" id="KW-0547">Nucleotide-binding</keyword>
<dbReference type="InterPro" id="IPR027417">
    <property type="entry name" value="P-loop_NTPase"/>
</dbReference>
<gene>
    <name evidence="2" type="ORF">RJ641_020022</name>
</gene>
<accession>A0AAN8UG87</accession>
<keyword evidence="3" id="KW-1185">Reference proteome</keyword>
<evidence type="ECO:0000313" key="2">
    <source>
        <dbReference type="EMBL" id="KAK6914905.1"/>
    </source>
</evidence>
<evidence type="ECO:0000256" key="1">
    <source>
        <dbReference type="ARBA" id="ARBA00022741"/>
    </source>
</evidence>
<dbReference type="PROSITE" id="PS51419">
    <property type="entry name" value="RAB"/>
    <property type="match status" value="1"/>
</dbReference>
<comment type="caution">
    <text evidence="2">The sequence shown here is derived from an EMBL/GenBank/DDBJ whole genome shotgun (WGS) entry which is preliminary data.</text>
</comment>
<dbReference type="Gene3D" id="3.40.50.300">
    <property type="entry name" value="P-loop containing nucleotide triphosphate hydrolases"/>
    <property type="match status" value="1"/>
</dbReference>
<evidence type="ECO:0000313" key="3">
    <source>
        <dbReference type="Proteomes" id="UP001370490"/>
    </source>
</evidence>
<dbReference type="AlphaFoldDB" id="A0AAN8UG87"/>
<dbReference type="InterPro" id="IPR001806">
    <property type="entry name" value="Small_GTPase"/>
</dbReference>